<feature type="coiled-coil region" evidence="1">
    <location>
        <begin position="993"/>
        <end position="1020"/>
    </location>
</feature>
<dbReference type="RefSeq" id="XP_002293041.1">
    <property type="nucleotide sequence ID" value="XM_002293005.1"/>
</dbReference>
<feature type="coiled-coil region" evidence="1">
    <location>
        <begin position="7"/>
        <end position="245"/>
    </location>
</feature>
<feature type="coiled-coil region" evidence="1">
    <location>
        <begin position="511"/>
        <end position="574"/>
    </location>
</feature>
<dbReference type="OMA" id="KEHKCVE"/>
<feature type="coiled-coil region" evidence="1">
    <location>
        <begin position="1606"/>
        <end position="1695"/>
    </location>
</feature>
<evidence type="ECO:0000256" key="1">
    <source>
        <dbReference type="SAM" id="Coils"/>
    </source>
</evidence>
<reference evidence="3 4" key="1">
    <citation type="journal article" date="2004" name="Science">
        <title>The genome of the diatom Thalassiosira pseudonana: ecology, evolution, and metabolism.</title>
        <authorList>
            <person name="Armbrust E.V."/>
            <person name="Berges J.A."/>
            <person name="Bowler C."/>
            <person name="Green B.R."/>
            <person name="Martinez D."/>
            <person name="Putnam N.H."/>
            <person name="Zhou S."/>
            <person name="Allen A.E."/>
            <person name="Apt K.E."/>
            <person name="Bechner M."/>
            <person name="Brzezinski M.A."/>
            <person name="Chaal B.K."/>
            <person name="Chiovitti A."/>
            <person name="Davis A.K."/>
            <person name="Demarest M.S."/>
            <person name="Detter J.C."/>
            <person name="Glavina T."/>
            <person name="Goodstein D."/>
            <person name="Hadi M.Z."/>
            <person name="Hellsten U."/>
            <person name="Hildebrand M."/>
            <person name="Jenkins B.D."/>
            <person name="Jurka J."/>
            <person name="Kapitonov V.V."/>
            <person name="Kroger N."/>
            <person name="Lau W.W."/>
            <person name="Lane T.W."/>
            <person name="Larimer F.W."/>
            <person name="Lippmeier J.C."/>
            <person name="Lucas S."/>
            <person name="Medina M."/>
            <person name="Montsant A."/>
            <person name="Obornik M."/>
            <person name="Parker M.S."/>
            <person name="Palenik B."/>
            <person name="Pazour G.J."/>
            <person name="Richardson P.M."/>
            <person name="Rynearson T.A."/>
            <person name="Saito M.A."/>
            <person name="Schwartz D.C."/>
            <person name="Thamatrakoln K."/>
            <person name="Valentin K."/>
            <person name="Vardi A."/>
            <person name="Wilkerson F.P."/>
            <person name="Rokhsar D.S."/>
        </authorList>
    </citation>
    <scope>NUCLEOTIDE SEQUENCE [LARGE SCALE GENOMIC DNA]</scope>
    <source>
        <strain evidence="3 4">CCMP1335</strain>
    </source>
</reference>
<feature type="coiled-coil region" evidence="1">
    <location>
        <begin position="1084"/>
        <end position="1111"/>
    </location>
</feature>
<keyword evidence="4" id="KW-1185">Reference proteome</keyword>
<feature type="coiled-coil region" evidence="1">
    <location>
        <begin position="1397"/>
        <end position="1494"/>
    </location>
</feature>
<feature type="region of interest" description="Disordered" evidence="2">
    <location>
        <begin position="1763"/>
        <end position="1786"/>
    </location>
</feature>
<accession>B8CAG1</accession>
<feature type="compositionally biased region" description="Polar residues" evidence="2">
    <location>
        <begin position="1777"/>
        <end position="1786"/>
    </location>
</feature>
<feature type="region of interest" description="Disordered" evidence="2">
    <location>
        <begin position="1548"/>
        <end position="1575"/>
    </location>
</feature>
<dbReference type="InParanoid" id="B8CAG1"/>
<dbReference type="PaxDb" id="35128-Thaps9127"/>
<dbReference type="PANTHER" id="PTHR23159">
    <property type="entry name" value="CENTROSOMAL PROTEIN 2"/>
    <property type="match status" value="1"/>
</dbReference>
<sequence length="1786" mass="204147">MDAEEELRNLYQALDERDRHIEDLEAELERETQAVQEEKNGLSSDLEQHRDDLIKCHDAISELQIQIKQLTSENDDLSDEKLKLEDQVSAHKSLLDAQRTKLAQHTRLSDSFKKQQKDGNQQLQRLELENQRLRATILEIEENEDILVNEIDTLAKEKSENQERSEELSSKCDSLFADVDEKTRVNAELLQDKRNLQSDFESEQRAHKQSQDEWRRKDTGYRMEISKLEDELKRERIRYEELIQGKEYEANKKELIKLKQENQRIFAAYNQCLVDKNQAERDLDSTIRALHQSKMKEKEQTALAVRKEHATSTELKTKLTKALQHEDSLKTRCTDLEEQLEQVQNQLERSDERNSWYESNHGLTDAVRYQKRLEADIRRRDYDLKQLNHQLGMEIDRRRALSKACELLKEKVEQDFDFDDAEIEMAILCEDNRVQSENTELSRQVEALEGERTKLLSQLRERAIDIGEKGSRFLGMDAHQIAQVMEFASNLRRGVVDLPLNDRSMELLAQISKFKSEREIDKVTIERLEREIFSLSEDVSSPSVREEVVLRQALSDLSTENQRLRKEVHRFTASSDGNEKDKESALTPLMREKAKDIIGEVLVPMPAAAEVQFLSIIKEYERTVHELELLTKSVTRRVESREVSYQMQSTLNPAKSSNRKIVSIDTLSDDKTTSIESHEEHFRRCATTVSDKNKKLLEMMAESERRICDLQNERDELARLREAKHTNTDLAVAEASVIKLTVKCKALEADLEKETQSRLSIKKDVTESQTAARNIISYLEEWKANAMEVIERQMKSLDATVSMSSYTEALVELDNLKLENALLIDRDADAQVCLLKYRGICRSLGIDDQGLKEDVSDNKIPGANLNDKIKALMTENALLFERTVAYDEREAALKSRLSDAVATCSEVRAKYNDGMTVSELSNLRKANTQLVADLFQAKQSASECKKMADWSASQTSALLTLQGEGSEVKAVTLSQENEKDIRPGNNTHYVQRREQCDRKLREAQRKIEELQNSTRALISLVQRVVHENWSSLCPTANVIAGFDMLFDDNTEIAHVRRSAVSKMTVLITTIEQLQQEACEKECTLNQSSIAIEQLNQEKQLLQTKLARFQGKGTDTNDELLQQLMHTKTFALGLKRELRQTQDRNKVIETRNNSLERTNAKLGSENARAEILSMVHESGKGLLSPFFLVDGIDNERDAEAKKMDDSLARATQMLSEYMNDVTELRHTVAVMNEKRLEASNISLQVGILNEVIQEKNRLLRVTREKLLVAKQTNFKLSKRSLAKEKRSDGSISTLGTVGSLRNSSPKRTHFEKDMLEASQLIELKDKEIERCGSIIEELEAKLADAEESYRLLSKESECQKADISTLASRLAAAESFITEHGKRDSDQKQMIMTIQESLEESNEAKDKMKLKLSRLVKERKEIDAKITELEAAIQRANRMLSVARQGRARSEHNLKVEKENLASAQEDIAKLQSEMNDLKAKAAEATNEKLRASKKARIASSKLKELGGQINPEKHGKVVSDLEKRVNVLNQTVTSLAKQNSKLRGELAKMKLDKENDSNSQNRRSSSLVPRERPVSRAQCKLEEQISLLEQSLSLERKNAVDTRSMLEMYQQRSHKLEQELERNKGEESKYSPEANASAVCKTEVLQGQISTLTKENRSLRNEIKALKTDGTSEGVKLIQAEKFALQKENERLKKQIQSCDLDFYEEIGELDVLSCRSLALNPAALLTRYMVKSSPSMFTEDLKYKVSTNLQYATVLLWDEPHPKPVECSQPPANPVQRGSTATELD</sequence>
<dbReference type="KEGG" id="tps:THAPSDRAFT_9127"/>
<feature type="coiled-coil region" evidence="1">
    <location>
        <begin position="326"/>
        <end position="360"/>
    </location>
</feature>
<dbReference type="STRING" id="35128.B8CAG1"/>
<dbReference type="GeneID" id="7445844"/>
<organism evidence="3 4">
    <name type="scientific">Thalassiosira pseudonana</name>
    <name type="common">Marine diatom</name>
    <name type="synonym">Cyclotella nana</name>
    <dbReference type="NCBI Taxonomy" id="35128"/>
    <lineage>
        <taxon>Eukaryota</taxon>
        <taxon>Sar</taxon>
        <taxon>Stramenopiles</taxon>
        <taxon>Ochrophyta</taxon>
        <taxon>Bacillariophyta</taxon>
        <taxon>Coscinodiscophyceae</taxon>
        <taxon>Thalassiosirophycidae</taxon>
        <taxon>Thalassiosirales</taxon>
        <taxon>Thalassiosiraceae</taxon>
        <taxon>Thalassiosira</taxon>
    </lineage>
</organism>
<dbReference type="PANTHER" id="PTHR23159:SF31">
    <property type="entry name" value="CENTROSOME-ASSOCIATED PROTEIN CEP250 ISOFORM X1"/>
    <property type="match status" value="1"/>
</dbReference>
<keyword evidence="1" id="KW-0175">Coiled coil</keyword>
<feature type="compositionally biased region" description="Low complexity" evidence="2">
    <location>
        <begin position="1557"/>
        <end position="1566"/>
    </location>
</feature>
<name>B8CAG1_THAPS</name>
<protein>
    <submittedName>
        <fullName evidence="3">Uncharacterized protein</fullName>
    </submittedName>
</protein>
<gene>
    <name evidence="3" type="ORF">THAPSDRAFT_9127</name>
</gene>
<dbReference type="eggNOG" id="ENOG502TF8C">
    <property type="taxonomic scope" value="Eukaryota"/>
</dbReference>
<dbReference type="EMBL" id="CM000647">
    <property type="protein sequence ID" value="EED89502.1"/>
    <property type="molecule type" value="Genomic_DNA"/>
</dbReference>
<proteinExistence type="predicted"/>
<evidence type="ECO:0000256" key="2">
    <source>
        <dbReference type="SAM" id="MobiDB-lite"/>
    </source>
</evidence>
<dbReference type="Proteomes" id="UP000001449">
    <property type="component" value="Chromosome 12"/>
</dbReference>
<reference evidence="3 4" key="2">
    <citation type="journal article" date="2008" name="Nature">
        <title>The Phaeodactylum genome reveals the evolutionary history of diatom genomes.</title>
        <authorList>
            <person name="Bowler C."/>
            <person name="Allen A.E."/>
            <person name="Badger J.H."/>
            <person name="Grimwood J."/>
            <person name="Jabbari K."/>
            <person name="Kuo A."/>
            <person name="Maheswari U."/>
            <person name="Martens C."/>
            <person name="Maumus F."/>
            <person name="Otillar R.P."/>
            <person name="Rayko E."/>
            <person name="Salamov A."/>
            <person name="Vandepoele K."/>
            <person name="Beszteri B."/>
            <person name="Gruber A."/>
            <person name="Heijde M."/>
            <person name="Katinka M."/>
            <person name="Mock T."/>
            <person name="Valentin K."/>
            <person name="Verret F."/>
            <person name="Berges J.A."/>
            <person name="Brownlee C."/>
            <person name="Cadoret J.P."/>
            <person name="Chiovitti A."/>
            <person name="Choi C.J."/>
            <person name="Coesel S."/>
            <person name="De Martino A."/>
            <person name="Detter J.C."/>
            <person name="Durkin C."/>
            <person name="Falciatore A."/>
            <person name="Fournet J."/>
            <person name="Haruta M."/>
            <person name="Huysman M.J."/>
            <person name="Jenkins B.D."/>
            <person name="Jiroutova K."/>
            <person name="Jorgensen R.E."/>
            <person name="Joubert Y."/>
            <person name="Kaplan A."/>
            <person name="Kroger N."/>
            <person name="Kroth P.G."/>
            <person name="La Roche J."/>
            <person name="Lindquist E."/>
            <person name="Lommer M."/>
            <person name="Martin-Jezequel V."/>
            <person name="Lopez P.J."/>
            <person name="Lucas S."/>
            <person name="Mangogna M."/>
            <person name="McGinnis K."/>
            <person name="Medlin L.K."/>
            <person name="Montsant A."/>
            <person name="Oudot-Le Secq M.P."/>
            <person name="Napoli C."/>
            <person name="Obornik M."/>
            <person name="Parker M.S."/>
            <person name="Petit J.L."/>
            <person name="Porcel B.M."/>
            <person name="Poulsen N."/>
            <person name="Robison M."/>
            <person name="Rychlewski L."/>
            <person name="Rynearson T.A."/>
            <person name="Schmutz J."/>
            <person name="Shapiro H."/>
            <person name="Siaut M."/>
            <person name="Stanley M."/>
            <person name="Sussman M.R."/>
            <person name="Taylor A.R."/>
            <person name="Vardi A."/>
            <person name="von Dassow P."/>
            <person name="Vyverman W."/>
            <person name="Willis A."/>
            <person name="Wyrwicz L.S."/>
            <person name="Rokhsar D.S."/>
            <person name="Weissenbach J."/>
            <person name="Armbrust E.V."/>
            <person name="Green B.R."/>
            <person name="Van de Peer Y."/>
            <person name="Grigoriev I.V."/>
        </authorList>
    </citation>
    <scope>NUCLEOTIDE SEQUENCE [LARGE SCALE GENOMIC DNA]</scope>
    <source>
        <strain evidence="3 4">CCMP1335</strain>
    </source>
</reference>
<evidence type="ECO:0000313" key="3">
    <source>
        <dbReference type="EMBL" id="EED89502.1"/>
    </source>
</evidence>
<dbReference type="HOGENOM" id="CLU_238471_0_0_1"/>
<evidence type="ECO:0000313" key="4">
    <source>
        <dbReference type="Proteomes" id="UP000001449"/>
    </source>
</evidence>
<feature type="coiled-coil region" evidence="1">
    <location>
        <begin position="1327"/>
        <end position="1354"/>
    </location>
</feature>
<feature type="coiled-coil region" evidence="1">
    <location>
        <begin position="431"/>
        <end position="458"/>
    </location>
</feature>